<organism evidence="1 2">
    <name type="scientific">Dioscorea alata</name>
    <name type="common">Purple yam</name>
    <dbReference type="NCBI Taxonomy" id="55571"/>
    <lineage>
        <taxon>Eukaryota</taxon>
        <taxon>Viridiplantae</taxon>
        <taxon>Streptophyta</taxon>
        <taxon>Embryophyta</taxon>
        <taxon>Tracheophyta</taxon>
        <taxon>Spermatophyta</taxon>
        <taxon>Magnoliopsida</taxon>
        <taxon>Liliopsida</taxon>
        <taxon>Dioscoreales</taxon>
        <taxon>Dioscoreaceae</taxon>
        <taxon>Dioscorea</taxon>
    </lineage>
</organism>
<gene>
    <name evidence="1" type="ORF">IHE45_04G082800</name>
</gene>
<evidence type="ECO:0000313" key="2">
    <source>
        <dbReference type="Proteomes" id="UP000827976"/>
    </source>
</evidence>
<dbReference type="Proteomes" id="UP000827976">
    <property type="component" value="Chromosome 4"/>
</dbReference>
<comment type="caution">
    <text evidence="1">The sequence shown here is derived from an EMBL/GenBank/DDBJ whole genome shotgun (WGS) entry which is preliminary data.</text>
</comment>
<dbReference type="EMBL" id="CM037014">
    <property type="protein sequence ID" value="KAH7686109.1"/>
    <property type="molecule type" value="Genomic_DNA"/>
</dbReference>
<proteinExistence type="predicted"/>
<accession>A0ACB7WDB9</accession>
<evidence type="ECO:0000313" key="1">
    <source>
        <dbReference type="EMBL" id="KAH7686109.1"/>
    </source>
</evidence>
<sequence>MENSFFMLLMVFLLLLASLYLVVLVNEDMKGRILGGRELDRPPSPMGNSWRRYFPPSLS</sequence>
<keyword evidence="2" id="KW-1185">Reference proteome</keyword>
<name>A0ACB7WDB9_DIOAL</name>
<reference evidence="2" key="1">
    <citation type="journal article" date="2022" name="Nat. Commun.">
        <title>Chromosome evolution and the genetic basis of agronomically important traits in greater yam.</title>
        <authorList>
            <person name="Bredeson J.V."/>
            <person name="Lyons J.B."/>
            <person name="Oniyinde I.O."/>
            <person name="Okereke N.R."/>
            <person name="Kolade O."/>
            <person name="Nnabue I."/>
            <person name="Nwadili C.O."/>
            <person name="Hribova E."/>
            <person name="Parker M."/>
            <person name="Nwogha J."/>
            <person name="Shu S."/>
            <person name="Carlson J."/>
            <person name="Kariba R."/>
            <person name="Muthemba S."/>
            <person name="Knop K."/>
            <person name="Barton G.J."/>
            <person name="Sherwood A.V."/>
            <person name="Lopez-Montes A."/>
            <person name="Asiedu R."/>
            <person name="Jamnadass R."/>
            <person name="Muchugi A."/>
            <person name="Goodstein D."/>
            <person name="Egesi C.N."/>
            <person name="Featherston J."/>
            <person name="Asfaw A."/>
            <person name="Simpson G.G."/>
            <person name="Dolezel J."/>
            <person name="Hendre P.S."/>
            <person name="Van Deynze A."/>
            <person name="Kumar P.L."/>
            <person name="Obidiegwu J.E."/>
            <person name="Bhattacharjee R."/>
            <person name="Rokhsar D.S."/>
        </authorList>
    </citation>
    <scope>NUCLEOTIDE SEQUENCE [LARGE SCALE GENOMIC DNA]</scope>
    <source>
        <strain evidence="2">cv. TDa95/00328</strain>
    </source>
</reference>
<protein>
    <submittedName>
        <fullName evidence="1">Uncharacterized protein</fullName>
    </submittedName>
</protein>